<evidence type="ECO:0000313" key="2">
    <source>
        <dbReference type="Proteomes" id="UP000178849"/>
    </source>
</evidence>
<evidence type="ECO:0000313" key="1">
    <source>
        <dbReference type="EMBL" id="OGY89918.1"/>
    </source>
</evidence>
<dbReference type="Proteomes" id="UP000178849">
    <property type="component" value="Unassembled WGS sequence"/>
</dbReference>
<reference evidence="1 2" key="1">
    <citation type="journal article" date="2016" name="Nat. Commun.">
        <title>Thousands of microbial genomes shed light on interconnected biogeochemical processes in an aquifer system.</title>
        <authorList>
            <person name="Anantharaman K."/>
            <person name="Brown C.T."/>
            <person name="Hug L.A."/>
            <person name="Sharon I."/>
            <person name="Castelle C.J."/>
            <person name="Probst A.J."/>
            <person name="Thomas B.C."/>
            <person name="Singh A."/>
            <person name="Wilkins M.J."/>
            <person name="Karaoz U."/>
            <person name="Brodie E.L."/>
            <person name="Williams K.H."/>
            <person name="Hubbard S.S."/>
            <person name="Banfield J.F."/>
        </authorList>
    </citation>
    <scope>NUCLEOTIDE SEQUENCE [LARGE SCALE GENOMIC DNA]</scope>
</reference>
<sequence>MSLMVKSGCSRTESIGKLPRLTGAQPLLQEPWIFLSVWTQPPKSPGGIGLSVAAQTLVIRSPQVHFVCIFPSKIMICYYCSKILIHEFPELKSLNNLP</sequence>
<dbReference type="AlphaFoldDB" id="A0A1G2BL02"/>
<accession>A0A1G2BL02</accession>
<name>A0A1G2BL02_9BACT</name>
<proteinExistence type="predicted"/>
<organism evidence="1 2">
    <name type="scientific">Candidatus Komeilibacteria bacterium RIFCSPLOWO2_01_FULL_45_10</name>
    <dbReference type="NCBI Taxonomy" id="1798550"/>
    <lineage>
        <taxon>Bacteria</taxon>
        <taxon>Candidatus Komeiliibacteriota</taxon>
    </lineage>
</organism>
<dbReference type="EMBL" id="MHKL01000005">
    <property type="protein sequence ID" value="OGY89918.1"/>
    <property type="molecule type" value="Genomic_DNA"/>
</dbReference>
<comment type="caution">
    <text evidence="1">The sequence shown here is derived from an EMBL/GenBank/DDBJ whole genome shotgun (WGS) entry which is preliminary data.</text>
</comment>
<protein>
    <submittedName>
        <fullName evidence="1">Uncharacterized protein</fullName>
    </submittedName>
</protein>
<gene>
    <name evidence="1" type="ORF">A2927_01065</name>
</gene>